<evidence type="ECO:0000256" key="1">
    <source>
        <dbReference type="ARBA" id="ARBA00001933"/>
    </source>
</evidence>
<dbReference type="Pfam" id="PF02784">
    <property type="entry name" value="Orn_Arg_deC_N"/>
    <property type="match status" value="1"/>
</dbReference>
<dbReference type="EMBL" id="BMPI01000028">
    <property type="protein sequence ID" value="GGM46353.1"/>
    <property type="molecule type" value="Genomic_DNA"/>
</dbReference>
<keyword evidence="9" id="KW-1185">Reference proteome</keyword>
<evidence type="ECO:0000313" key="8">
    <source>
        <dbReference type="EMBL" id="GGM46353.1"/>
    </source>
</evidence>
<dbReference type="InterPro" id="IPR029066">
    <property type="entry name" value="PLP-binding_barrel"/>
</dbReference>
<comment type="cofactor">
    <cofactor evidence="1 6">
        <name>pyridoxal 5'-phosphate</name>
        <dbReference type="ChEBI" id="CHEBI:597326"/>
    </cofactor>
</comment>
<dbReference type="InterPro" id="IPR009006">
    <property type="entry name" value="Ala_racemase/Decarboxylase_C"/>
</dbReference>
<gene>
    <name evidence="8" type="primary">lysA</name>
    <name evidence="8" type="ORF">GCM10007977_055100</name>
</gene>
<protein>
    <submittedName>
        <fullName evidence="8">Diaminopimelate decarboxylase</fullName>
    </submittedName>
</protein>
<evidence type="ECO:0000256" key="5">
    <source>
        <dbReference type="ARBA" id="ARBA00023239"/>
    </source>
</evidence>
<proteinExistence type="predicted"/>
<keyword evidence="4" id="KW-0457">Lysine biosynthesis</keyword>
<name>A0A917X0D2_9ACTN</name>
<comment type="caution">
    <text evidence="8">The sequence shown here is derived from an EMBL/GenBank/DDBJ whole genome shotgun (WGS) entry which is preliminary data.</text>
</comment>
<dbReference type="PRINTS" id="PR01179">
    <property type="entry name" value="ODADCRBXLASE"/>
</dbReference>
<accession>A0A917X0D2</accession>
<keyword evidence="5" id="KW-0456">Lyase</keyword>
<dbReference type="PANTHER" id="PTHR43727:SF2">
    <property type="entry name" value="GROUP IV DECARBOXYLASE"/>
    <property type="match status" value="1"/>
</dbReference>
<reference evidence="8" key="2">
    <citation type="submission" date="2020-09" db="EMBL/GenBank/DDBJ databases">
        <authorList>
            <person name="Sun Q."/>
            <person name="Ohkuma M."/>
        </authorList>
    </citation>
    <scope>NUCLEOTIDE SEQUENCE</scope>
    <source>
        <strain evidence="8">JCM 19831</strain>
    </source>
</reference>
<feature type="domain" description="Orn/DAP/Arg decarboxylase 2 N-terminal" evidence="7">
    <location>
        <begin position="39"/>
        <end position="314"/>
    </location>
</feature>
<dbReference type="InterPro" id="IPR002986">
    <property type="entry name" value="DAP_deCOOHase_LysA"/>
</dbReference>
<dbReference type="Proteomes" id="UP000642070">
    <property type="component" value="Unassembled WGS sequence"/>
</dbReference>
<evidence type="ECO:0000259" key="7">
    <source>
        <dbReference type="Pfam" id="PF02784"/>
    </source>
</evidence>
<dbReference type="GO" id="GO:0009089">
    <property type="term" value="P:lysine biosynthetic process via diaminopimelate"/>
    <property type="evidence" value="ECO:0007669"/>
    <property type="project" value="InterPro"/>
</dbReference>
<dbReference type="SUPFAM" id="SSF50621">
    <property type="entry name" value="Alanine racemase C-terminal domain-like"/>
    <property type="match status" value="1"/>
</dbReference>
<dbReference type="GO" id="GO:0008836">
    <property type="term" value="F:diaminopimelate decarboxylase activity"/>
    <property type="evidence" value="ECO:0007669"/>
    <property type="project" value="InterPro"/>
</dbReference>
<evidence type="ECO:0000256" key="6">
    <source>
        <dbReference type="PIRSR" id="PIRSR600183-50"/>
    </source>
</evidence>
<reference evidence="8" key="1">
    <citation type="journal article" date="2014" name="Int. J. Syst. Evol. Microbiol.">
        <title>Complete genome sequence of Corynebacterium casei LMG S-19264T (=DSM 44701T), isolated from a smear-ripened cheese.</title>
        <authorList>
            <consortium name="US DOE Joint Genome Institute (JGI-PGF)"/>
            <person name="Walter F."/>
            <person name="Albersmeier A."/>
            <person name="Kalinowski J."/>
            <person name="Ruckert C."/>
        </authorList>
    </citation>
    <scope>NUCLEOTIDE SEQUENCE</scope>
    <source>
        <strain evidence="8">JCM 19831</strain>
    </source>
</reference>
<dbReference type="AlphaFoldDB" id="A0A917X0D2"/>
<dbReference type="RefSeq" id="WP_190252845.1">
    <property type="nucleotide sequence ID" value="NZ_BMPI01000028.1"/>
</dbReference>
<dbReference type="PRINTS" id="PR01181">
    <property type="entry name" value="DAPDCRBXLASE"/>
</dbReference>
<keyword evidence="4" id="KW-0028">Amino-acid biosynthesis</keyword>
<dbReference type="Gene3D" id="3.20.20.10">
    <property type="entry name" value="Alanine racemase"/>
    <property type="match status" value="1"/>
</dbReference>
<dbReference type="PANTHER" id="PTHR43727">
    <property type="entry name" value="DIAMINOPIMELATE DECARBOXYLASE"/>
    <property type="match status" value="1"/>
</dbReference>
<evidence type="ECO:0000313" key="9">
    <source>
        <dbReference type="Proteomes" id="UP000642070"/>
    </source>
</evidence>
<keyword evidence="2" id="KW-0210">Decarboxylase</keyword>
<evidence type="ECO:0000256" key="3">
    <source>
        <dbReference type="ARBA" id="ARBA00022898"/>
    </source>
</evidence>
<evidence type="ECO:0000256" key="4">
    <source>
        <dbReference type="ARBA" id="ARBA00023154"/>
    </source>
</evidence>
<feature type="active site" description="Proton donor" evidence="6">
    <location>
        <position position="382"/>
    </location>
</feature>
<dbReference type="InterPro" id="IPR022644">
    <property type="entry name" value="De-COase2_N"/>
</dbReference>
<evidence type="ECO:0000256" key="2">
    <source>
        <dbReference type="ARBA" id="ARBA00022793"/>
    </source>
</evidence>
<dbReference type="InterPro" id="IPR000183">
    <property type="entry name" value="Orn/DAP/Arg_de-COase"/>
</dbReference>
<sequence>MPLHEYLSFRDGELFLDEVSAGRIAREFGTPVFAVSETQLRRDTRRWRRALEDAWPDGPVALLPAFKANTCLALRHVLNGEGVGCDTFGEHELRAALSTGVDPACVSLNGTNKSAEAIRLAIEHGVRITLDSLREVDLVLALTGSAPRPALVRLRLRPGGETLAGPSDFSDRGDSIAGLAAAYRPGFALADAERAARSIVDSIGARLVGTHVHLGRHTTSLATWVGVVSDHVRQIARISAACGGWRPSEIDLGGGYAERGSPVGKAIAGREAPPEPPSPEQYTRVIAQTVRSSLRQHGFDSKGVALQLEPGRAVYGPAGVHLTRVVNVRCSPERPDRRWVELDTTEQFLADVVLEHARYPFVLAGRVSAAPAAPVDLTGASCGFDIIAAGVPAPGDVAAGDLVALLNTGAYVETQTTNFNAFPRPATVLVSGDLAEVIRRAETPAEVFARDRIPARLTGR</sequence>
<dbReference type="Gene3D" id="2.40.37.10">
    <property type="entry name" value="Lyase, Ornithine Decarboxylase, Chain A, domain 1"/>
    <property type="match status" value="1"/>
</dbReference>
<dbReference type="SUPFAM" id="SSF51419">
    <property type="entry name" value="PLP-binding barrel"/>
    <property type="match status" value="1"/>
</dbReference>
<keyword evidence="3 6" id="KW-0663">Pyridoxal phosphate</keyword>
<feature type="modified residue" description="N6-(pyridoxal phosphate)lysine" evidence="6">
    <location>
        <position position="67"/>
    </location>
</feature>
<organism evidence="8 9">
    <name type="scientific">Dactylosporangium sucinum</name>
    <dbReference type="NCBI Taxonomy" id="1424081"/>
    <lineage>
        <taxon>Bacteria</taxon>
        <taxon>Bacillati</taxon>
        <taxon>Actinomycetota</taxon>
        <taxon>Actinomycetes</taxon>
        <taxon>Micromonosporales</taxon>
        <taxon>Micromonosporaceae</taxon>
        <taxon>Dactylosporangium</taxon>
    </lineage>
</organism>